<feature type="compositionally biased region" description="Polar residues" evidence="1">
    <location>
        <begin position="210"/>
        <end position="228"/>
    </location>
</feature>
<evidence type="ECO:0000256" key="1">
    <source>
        <dbReference type="SAM" id="MobiDB-lite"/>
    </source>
</evidence>
<feature type="region of interest" description="Disordered" evidence="1">
    <location>
        <begin position="1"/>
        <end position="40"/>
    </location>
</feature>
<protein>
    <submittedName>
        <fullName evidence="3">Uncharacterized protein isoform X1</fullName>
    </submittedName>
</protein>
<dbReference type="Gene3D" id="6.20.50.20">
    <property type="match status" value="1"/>
</dbReference>
<accession>A0A9R0JZH9</accession>
<name>A0A9R0JZH9_SPIOL</name>
<reference evidence="2" key="1">
    <citation type="journal article" date="2021" name="Nat. Commun.">
        <title>Genomic analyses provide insights into spinach domestication and the genetic basis of agronomic traits.</title>
        <authorList>
            <person name="Cai X."/>
            <person name="Sun X."/>
            <person name="Xu C."/>
            <person name="Sun H."/>
            <person name="Wang X."/>
            <person name="Ge C."/>
            <person name="Zhang Z."/>
            <person name="Wang Q."/>
            <person name="Fei Z."/>
            <person name="Jiao C."/>
            <person name="Wang Q."/>
        </authorList>
    </citation>
    <scope>NUCLEOTIDE SEQUENCE [LARGE SCALE GENOMIC DNA]</scope>
    <source>
        <strain evidence="2">cv. Varoflay</strain>
    </source>
</reference>
<dbReference type="Proteomes" id="UP000813463">
    <property type="component" value="Chromosome 6"/>
</dbReference>
<gene>
    <name evidence="3" type="primary">LOC110792376</name>
</gene>
<keyword evidence="2" id="KW-1185">Reference proteome</keyword>
<dbReference type="OrthoDB" id="1937463at2759"/>
<proteinExistence type="predicted"/>
<feature type="region of interest" description="Disordered" evidence="1">
    <location>
        <begin position="143"/>
        <end position="277"/>
    </location>
</feature>
<dbReference type="GO" id="GO:0006396">
    <property type="term" value="P:RNA processing"/>
    <property type="evidence" value="ECO:0007669"/>
    <property type="project" value="InterPro"/>
</dbReference>
<dbReference type="PANTHER" id="PTHR36072">
    <property type="entry name" value="OS01G0541600 PROTEIN"/>
    <property type="match status" value="1"/>
</dbReference>
<dbReference type="RefSeq" id="XP_021852866.1">
    <property type="nucleotide sequence ID" value="XM_021997174.2"/>
</dbReference>
<reference evidence="3" key="2">
    <citation type="submission" date="2025-08" db="UniProtKB">
        <authorList>
            <consortium name="RefSeq"/>
        </authorList>
    </citation>
    <scope>IDENTIFICATION</scope>
    <source>
        <tissue evidence="3">Leaf</tissue>
    </source>
</reference>
<dbReference type="AlphaFoldDB" id="A0A9R0JZH9"/>
<dbReference type="PANTHER" id="PTHR36072:SF2">
    <property type="entry name" value="OS01G0531000 PROTEIN"/>
    <property type="match status" value="1"/>
</dbReference>
<evidence type="ECO:0000313" key="2">
    <source>
        <dbReference type="Proteomes" id="UP000813463"/>
    </source>
</evidence>
<sequence>MGKRGGKGKENGAPPSSGFHTALSMREEASGKKQSHSTKSILKHKQFQNLAQWAAGNSIGCLGAFFGRRFAEFGESLGIPPDPSLFPCQRCETILQPGLNCTIRIEKNRAKNHRRSKTKTPTQNNVVYTCQFCLHRNLKRGTPKGYMRELTPSKPKSSNPKPVKKSNFSNVKTDKPSEENNSTVKTEKENEKNFSNVETDKANEAPSPSPAITNICSSVTDNPTSSLAESGVKLLDSKRRKRKKPGLKASTEENQVSSAPAVIEKDSGASKRRKKSWTTLKDIAESEKHDRNQRFTNFSIPFNL</sequence>
<dbReference type="Pfam" id="PF04032">
    <property type="entry name" value="Rpr2"/>
    <property type="match status" value="1"/>
</dbReference>
<dbReference type="InterPro" id="IPR007175">
    <property type="entry name" value="Rpr2/Snm1/Rpp21"/>
</dbReference>
<evidence type="ECO:0000313" key="3">
    <source>
        <dbReference type="RefSeq" id="XP_021852866.1"/>
    </source>
</evidence>
<feature type="compositionally biased region" description="Low complexity" evidence="1">
    <location>
        <begin position="152"/>
        <end position="170"/>
    </location>
</feature>
<feature type="compositionally biased region" description="Basic and acidic residues" evidence="1">
    <location>
        <begin position="185"/>
        <end position="203"/>
    </location>
</feature>
<organism evidence="2 3">
    <name type="scientific">Spinacia oleracea</name>
    <name type="common">Spinach</name>
    <dbReference type="NCBI Taxonomy" id="3562"/>
    <lineage>
        <taxon>Eukaryota</taxon>
        <taxon>Viridiplantae</taxon>
        <taxon>Streptophyta</taxon>
        <taxon>Embryophyta</taxon>
        <taxon>Tracheophyta</taxon>
        <taxon>Spermatophyta</taxon>
        <taxon>Magnoliopsida</taxon>
        <taxon>eudicotyledons</taxon>
        <taxon>Gunneridae</taxon>
        <taxon>Pentapetalae</taxon>
        <taxon>Caryophyllales</taxon>
        <taxon>Chenopodiaceae</taxon>
        <taxon>Chenopodioideae</taxon>
        <taxon>Anserineae</taxon>
        <taxon>Spinacia</taxon>
    </lineage>
</organism>
<dbReference type="GeneID" id="110792376"/>
<dbReference type="KEGG" id="soe:110792376"/>